<keyword evidence="3" id="KW-0809">Transit peptide</keyword>
<evidence type="ECO:0000256" key="4">
    <source>
        <dbReference type="ARBA" id="ARBA00022980"/>
    </source>
</evidence>
<proteinExistence type="inferred from homology"/>
<dbReference type="GeneID" id="125316544"/>
<dbReference type="Proteomes" id="UP000827889">
    <property type="component" value="Chromosome 9"/>
</dbReference>
<accession>A0ABM3HWX6</accession>
<evidence type="ECO:0000256" key="7">
    <source>
        <dbReference type="ARBA" id="ARBA00039935"/>
    </source>
</evidence>
<keyword evidence="4" id="KW-0689">Ribosomal protein</keyword>
<evidence type="ECO:0000256" key="1">
    <source>
        <dbReference type="ARBA" id="ARBA00004173"/>
    </source>
</evidence>
<reference evidence="9" key="1">
    <citation type="submission" date="2025-08" db="UniProtKB">
        <authorList>
            <consortium name="RefSeq"/>
        </authorList>
    </citation>
    <scope>IDENTIFICATION</scope>
    <source>
        <tissue evidence="9">Leaf</tissue>
    </source>
</reference>
<dbReference type="PANTHER" id="PTHR21026">
    <property type="entry name" value="39S RIBOSOMAL PROTEIN L32, MITOCHONDRIAL"/>
    <property type="match status" value="1"/>
</dbReference>
<evidence type="ECO:0000256" key="6">
    <source>
        <dbReference type="ARBA" id="ARBA00023274"/>
    </source>
</evidence>
<dbReference type="PANTHER" id="PTHR21026:SF2">
    <property type="entry name" value="LARGE RIBOSOMAL SUBUNIT PROTEIN BL32M"/>
    <property type="match status" value="1"/>
</dbReference>
<gene>
    <name evidence="9" type="primary">LOC125316544</name>
</gene>
<keyword evidence="6" id="KW-0687">Ribonucleoprotein</keyword>
<evidence type="ECO:0000313" key="8">
    <source>
        <dbReference type="Proteomes" id="UP000827889"/>
    </source>
</evidence>
<protein>
    <recommendedName>
        <fullName evidence="7">Large ribosomal subunit protein bL32m</fullName>
    </recommendedName>
</protein>
<keyword evidence="8" id="KW-1185">Reference proteome</keyword>
<dbReference type="InterPro" id="IPR011332">
    <property type="entry name" value="Ribosomal_zn-bd"/>
</dbReference>
<keyword evidence="5" id="KW-0496">Mitochondrion</keyword>
<organism evidence="8 9">
    <name type="scientific">Rhodamnia argentea</name>
    <dbReference type="NCBI Taxonomy" id="178133"/>
    <lineage>
        <taxon>Eukaryota</taxon>
        <taxon>Viridiplantae</taxon>
        <taxon>Streptophyta</taxon>
        <taxon>Embryophyta</taxon>
        <taxon>Tracheophyta</taxon>
        <taxon>Spermatophyta</taxon>
        <taxon>Magnoliopsida</taxon>
        <taxon>eudicotyledons</taxon>
        <taxon>Gunneridae</taxon>
        <taxon>Pentapetalae</taxon>
        <taxon>rosids</taxon>
        <taxon>malvids</taxon>
        <taxon>Myrtales</taxon>
        <taxon>Myrtaceae</taxon>
        <taxon>Myrtoideae</taxon>
        <taxon>Myrteae</taxon>
        <taxon>Australasian group</taxon>
        <taxon>Rhodamnia</taxon>
    </lineage>
</organism>
<dbReference type="SUPFAM" id="SSF57829">
    <property type="entry name" value="Zn-binding ribosomal proteins"/>
    <property type="match status" value="1"/>
</dbReference>
<dbReference type="InterPro" id="IPR051991">
    <property type="entry name" value="Mitoribosomal_protein_bL32"/>
</dbReference>
<comment type="similarity">
    <text evidence="2">Belongs to the bacterial ribosomal protein bL32 family.</text>
</comment>
<sequence length="109" mass="11663">MALHRAVQRVVAGHSGGSMLGPSRGFQAVARPGPLYNLVSPVVASPPLVLPEHGQLPEDSRVWMDFPRFGIGGAMELMAVPKKKVSRHKKGIRNGPKALKPIPVIVQST</sequence>
<name>A0ABM3HWX6_9MYRT</name>
<evidence type="ECO:0000256" key="5">
    <source>
        <dbReference type="ARBA" id="ARBA00023128"/>
    </source>
</evidence>
<comment type="subcellular location">
    <subcellularLocation>
        <location evidence="1">Mitochondrion</location>
    </subcellularLocation>
</comment>
<dbReference type="RefSeq" id="XP_048141103.1">
    <property type="nucleotide sequence ID" value="XM_048285146.1"/>
</dbReference>
<evidence type="ECO:0000256" key="3">
    <source>
        <dbReference type="ARBA" id="ARBA00022946"/>
    </source>
</evidence>
<evidence type="ECO:0000313" key="9">
    <source>
        <dbReference type="RefSeq" id="XP_048141103.1"/>
    </source>
</evidence>
<evidence type="ECO:0000256" key="2">
    <source>
        <dbReference type="ARBA" id="ARBA00008560"/>
    </source>
</evidence>